<keyword evidence="2" id="KW-0521">NADP</keyword>
<dbReference type="Gene3D" id="3.40.50.720">
    <property type="entry name" value="NAD(P)-binding Rossmann-like Domain"/>
    <property type="match status" value="1"/>
</dbReference>
<evidence type="ECO:0000256" key="3">
    <source>
        <dbReference type="ARBA" id="ARBA00023002"/>
    </source>
</evidence>
<dbReference type="InterPro" id="IPR036291">
    <property type="entry name" value="NAD(P)-bd_dom_sf"/>
</dbReference>
<sequence length="256" mass="27890">MSSSKVIIVTGVSRGIGKAVVESIFSKDSNAVVYGIARTETSLQELKTQYSNFHYVVGEVTDTAKTEALVKMATDSYGKIDSIIANAGVLNPVAKITEFNYDDWKRHFDINFFSIVQLVSISLPALEKSRGNLIFVSSGASVKSYNGWSCYCAAKAALNSFAQSIAAEHSLVRSIAVAPGVVDTKMQEDIRDTFGPRGMSNDALKRFTDLKRNNQLLEPTVPAAVFAELALHAIPPQLNGKYVRYDDESLKNIGHS</sequence>
<dbReference type="PRINTS" id="PR00081">
    <property type="entry name" value="GDHRDH"/>
</dbReference>
<gene>
    <name evidence="5" type="primary">KAFR0A00150</name>
    <name evidence="5" type="ORF">KAFR_0A00150</name>
</gene>
<dbReference type="RefSeq" id="XP_003954588.1">
    <property type="nucleotide sequence ID" value="XM_003954539.1"/>
</dbReference>
<evidence type="ECO:0000313" key="6">
    <source>
        <dbReference type="Proteomes" id="UP000005220"/>
    </source>
</evidence>
<dbReference type="InParanoid" id="H2AM53"/>
<evidence type="ECO:0000256" key="2">
    <source>
        <dbReference type="ARBA" id="ARBA00022857"/>
    </source>
</evidence>
<dbReference type="KEGG" id="kaf:KAFR_0A00150"/>
<dbReference type="FunFam" id="3.40.50.720:FF:000281">
    <property type="entry name" value="Uncharacterized oxidoreductase YIR035C"/>
    <property type="match status" value="1"/>
</dbReference>
<evidence type="ECO:0000256" key="1">
    <source>
        <dbReference type="ARBA" id="ARBA00006484"/>
    </source>
</evidence>
<protein>
    <submittedName>
        <fullName evidence="5">Uncharacterized protein</fullName>
    </submittedName>
</protein>
<evidence type="ECO:0000256" key="4">
    <source>
        <dbReference type="RuleBase" id="RU000363"/>
    </source>
</evidence>
<dbReference type="eggNOG" id="KOG1204">
    <property type="taxonomic scope" value="Eukaryota"/>
</dbReference>
<keyword evidence="3" id="KW-0560">Oxidoreductase</keyword>
<dbReference type="GO" id="GO:0050664">
    <property type="term" value="F:oxidoreductase activity, acting on NAD(P)H, oxygen as acceptor"/>
    <property type="evidence" value="ECO:0007669"/>
    <property type="project" value="TreeGrafter"/>
</dbReference>
<dbReference type="PROSITE" id="PS00061">
    <property type="entry name" value="ADH_SHORT"/>
    <property type="match status" value="1"/>
</dbReference>
<dbReference type="AlphaFoldDB" id="H2AM53"/>
<reference evidence="5 6" key="1">
    <citation type="journal article" date="2011" name="Proc. Natl. Acad. Sci. U.S.A.">
        <title>Evolutionary erosion of yeast sex chromosomes by mating-type switching accidents.</title>
        <authorList>
            <person name="Gordon J.L."/>
            <person name="Armisen D."/>
            <person name="Proux-Wera E."/>
            <person name="Oheigeartaigh S.S."/>
            <person name="Byrne K.P."/>
            <person name="Wolfe K.H."/>
        </authorList>
    </citation>
    <scope>NUCLEOTIDE SEQUENCE [LARGE SCALE GENOMIC DNA]</scope>
    <source>
        <strain evidence="6">ATCC 22294 / BCRC 22015 / CBS 2517 / CECT 1963 / NBRC 1671 / NRRL Y-8276</strain>
    </source>
</reference>
<dbReference type="CDD" id="cd05367">
    <property type="entry name" value="SPR-like_SDR_c"/>
    <property type="match status" value="1"/>
</dbReference>
<keyword evidence="6" id="KW-1185">Reference proteome</keyword>
<dbReference type="SUPFAM" id="SSF51735">
    <property type="entry name" value="NAD(P)-binding Rossmann-fold domains"/>
    <property type="match status" value="1"/>
</dbReference>
<dbReference type="STRING" id="1071382.H2AM53"/>
<comment type="similarity">
    <text evidence="1 4">Belongs to the short-chain dehydrogenases/reductases (SDR) family.</text>
</comment>
<dbReference type="Pfam" id="PF00106">
    <property type="entry name" value="adh_short"/>
    <property type="match status" value="1"/>
</dbReference>
<dbReference type="InterPro" id="IPR002347">
    <property type="entry name" value="SDR_fam"/>
</dbReference>
<dbReference type="OrthoDB" id="153074at2759"/>
<dbReference type="GeneID" id="13882291"/>
<dbReference type="PANTHER" id="PTHR43008">
    <property type="entry name" value="BENZIL REDUCTASE"/>
    <property type="match status" value="1"/>
</dbReference>
<dbReference type="Proteomes" id="UP000005220">
    <property type="component" value="Chromosome 1"/>
</dbReference>
<dbReference type="PANTHER" id="PTHR43008:SF8">
    <property type="entry name" value="BENZIL REDUCTASE ((S)-BENZOIN FORMING) IRC24"/>
    <property type="match status" value="1"/>
</dbReference>
<organism evidence="5 6">
    <name type="scientific">Kazachstania africana (strain ATCC 22294 / BCRC 22015 / CBS 2517 / CECT 1963 / NBRC 1671 / NRRL Y-8276)</name>
    <name type="common">Yeast</name>
    <name type="synonym">Kluyveromyces africanus</name>
    <dbReference type="NCBI Taxonomy" id="1071382"/>
    <lineage>
        <taxon>Eukaryota</taxon>
        <taxon>Fungi</taxon>
        <taxon>Dikarya</taxon>
        <taxon>Ascomycota</taxon>
        <taxon>Saccharomycotina</taxon>
        <taxon>Saccharomycetes</taxon>
        <taxon>Saccharomycetales</taxon>
        <taxon>Saccharomycetaceae</taxon>
        <taxon>Kazachstania</taxon>
    </lineage>
</organism>
<accession>H2AM53</accession>
<name>H2AM53_KAZAF</name>
<dbReference type="EMBL" id="HE650821">
    <property type="protein sequence ID" value="CCF55453.1"/>
    <property type="molecule type" value="Genomic_DNA"/>
</dbReference>
<evidence type="ECO:0000313" key="5">
    <source>
        <dbReference type="EMBL" id="CCF55453.1"/>
    </source>
</evidence>
<dbReference type="PRINTS" id="PR00080">
    <property type="entry name" value="SDRFAMILY"/>
</dbReference>
<dbReference type="HOGENOM" id="CLU_010194_2_11_1"/>
<proteinExistence type="inferred from homology"/>
<dbReference type="InterPro" id="IPR020904">
    <property type="entry name" value="Sc_DH/Rdtase_CS"/>
</dbReference>